<evidence type="ECO:0000313" key="10">
    <source>
        <dbReference type="Proteomes" id="UP000299102"/>
    </source>
</evidence>
<evidence type="ECO:0000256" key="4">
    <source>
        <dbReference type="ARBA" id="ARBA00022884"/>
    </source>
</evidence>
<proteinExistence type="inferred from homology"/>
<feature type="region of interest" description="Disordered" evidence="6">
    <location>
        <begin position="100"/>
        <end position="123"/>
    </location>
</feature>
<keyword evidence="1 5" id="KW-0547">Nucleotide-binding</keyword>
<feature type="compositionally biased region" description="Basic and acidic residues" evidence="6">
    <location>
        <begin position="100"/>
        <end position="111"/>
    </location>
</feature>
<organism evidence="9 10">
    <name type="scientific">Eumeta variegata</name>
    <name type="common">Bagworm moth</name>
    <name type="synonym">Eumeta japonica</name>
    <dbReference type="NCBI Taxonomy" id="151549"/>
    <lineage>
        <taxon>Eukaryota</taxon>
        <taxon>Metazoa</taxon>
        <taxon>Ecdysozoa</taxon>
        <taxon>Arthropoda</taxon>
        <taxon>Hexapoda</taxon>
        <taxon>Insecta</taxon>
        <taxon>Pterygota</taxon>
        <taxon>Neoptera</taxon>
        <taxon>Endopterygota</taxon>
        <taxon>Lepidoptera</taxon>
        <taxon>Glossata</taxon>
        <taxon>Ditrysia</taxon>
        <taxon>Tineoidea</taxon>
        <taxon>Psychidae</taxon>
        <taxon>Oiketicinae</taxon>
        <taxon>Eumeta</taxon>
    </lineage>
</organism>
<dbReference type="Pfam" id="PF00271">
    <property type="entry name" value="Helicase_C"/>
    <property type="match status" value="1"/>
</dbReference>
<keyword evidence="5 9" id="KW-0347">Helicase</keyword>
<evidence type="ECO:0000256" key="6">
    <source>
        <dbReference type="SAM" id="MobiDB-lite"/>
    </source>
</evidence>
<dbReference type="CDD" id="cd18787">
    <property type="entry name" value="SF2_C_DEAD"/>
    <property type="match status" value="1"/>
</dbReference>
<feature type="region of interest" description="Disordered" evidence="6">
    <location>
        <begin position="737"/>
        <end position="766"/>
    </location>
</feature>
<dbReference type="Gene3D" id="3.40.50.300">
    <property type="entry name" value="P-loop containing nucleotide triphosphate hydrolases"/>
    <property type="match status" value="2"/>
</dbReference>
<evidence type="ECO:0000313" key="9">
    <source>
        <dbReference type="EMBL" id="GBP67429.1"/>
    </source>
</evidence>
<dbReference type="GO" id="GO:0016787">
    <property type="term" value="F:hydrolase activity"/>
    <property type="evidence" value="ECO:0007669"/>
    <property type="project" value="UniProtKB-KW"/>
</dbReference>
<dbReference type="InterPro" id="IPR011545">
    <property type="entry name" value="DEAD/DEAH_box_helicase_dom"/>
</dbReference>
<comment type="catalytic activity">
    <reaction evidence="5">
        <text>ATP + H2O = ADP + phosphate + H(+)</text>
        <dbReference type="Rhea" id="RHEA:13065"/>
        <dbReference type="ChEBI" id="CHEBI:15377"/>
        <dbReference type="ChEBI" id="CHEBI:15378"/>
        <dbReference type="ChEBI" id="CHEBI:30616"/>
        <dbReference type="ChEBI" id="CHEBI:43474"/>
        <dbReference type="ChEBI" id="CHEBI:456216"/>
        <dbReference type="EC" id="3.6.4.13"/>
    </reaction>
</comment>
<comment type="domain">
    <text evidence="5">The Q motif is unique to and characteristic of the DEAD box family of RNA helicases and controls ATP binding and hydrolysis.</text>
</comment>
<evidence type="ECO:0000256" key="3">
    <source>
        <dbReference type="ARBA" id="ARBA00022840"/>
    </source>
</evidence>
<protein>
    <recommendedName>
        <fullName evidence="5">ATP-dependent RNA helicase</fullName>
        <ecNumber evidence="5">3.6.4.13</ecNumber>
    </recommendedName>
</protein>
<evidence type="ECO:0000259" key="8">
    <source>
        <dbReference type="PROSITE" id="PS51194"/>
    </source>
</evidence>
<dbReference type="GO" id="GO:0005524">
    <property type="term" value="F:ATP binding"/>
    <property type="evidence" value="ECO:0007669"/>
    <property type="project" value="UniProtKB-UniRule"/>
</dbReference>
<keyword evidence="3 5" id="KW-0067">ATP-binding</keyword>
<reference evidence="9 10" key="1">
    <citation type="journal article" date="2019" name="Commun. Biol.">
        <title>The bagworm genome reveals a unique fibroin gene that provides high tensile strength.</title>
        <authorList>
            <person name="Kono N."/>
            <person name="Nakamura H."/>
            <person name="Ohtoshi R."/>
            <person name="Tomita M."/>
            <person name="Numata K."/>
            <person name="Arakawa K."/>
        </authorList>
    </citation>
    <scope>NUCLEOTIDE SEQUENCE [LARGE SCALE GENOMIC DNA]</scope>
</reference>
<name>A0A4C1XYM6_EUMVA</name>
<comment type="similarity">
    <text evidence="5">Belongs to the DEAD box helicase family.</text>
</comment>
<dbReference type="EMBL" id="BGZK01000983">
    <property type="protein sequence ID" value="GBP67429.1"/>
    <property type="molecule type" value="Genomic_DNA"/>
</dbReference>
<keyword evidence="4 5" id="KW-0694">RNA-binding</keyword>
<dbReference type="PANTHER" id="PTHR24031">
    <property type="entry name" value="RNA HELICASE"/>
    <property type="match status" value="1"/>
</dbReference>
<dbReference type="STRING" id="151549.A0A4C1XYM6"/>
<dbReference type="InterPro" id="IPR027417">
    <property type="entry name" value="P-loop_NTPase"/>
</dbReference>
<feature type="domain" description="Helicase C-terminal" evidence="8">
    <location>
        <begin position="437"/>
        <end position="629"/>
    </location>
</feature>
<evidence type="ECO:0000256" key="5">
    <source>
        <dbReference type="RuleBase" id="RU365068"/>
    </source>
</evidence>
<evidence type="ECO:0000256" key="2">
    <source>
        <dbReference type="ARBA" id="ARBA00022801"/>
    </source>
</evidence>
<accession>A0A4C1XYM6</accession>
<gene>
    <name evidence="9" type="primary">DDX24</name>
    <name evidence="9" type="ORF">EVAR_47148_1</name>
</gene>
<dbReference type="SMART" id="SM00490">
    <property type="entry name" value="HELICc"/>
    <property type="match status" value="1"/>
</dbReference>
<keyword evidence="2 5" id="KW-0378">Hydrolase</keyword>
<sequence length="766" mass="87112">MRLENKLKNLKWQNVAVEDYPFTATDNFDGFLGLEECTDYGFDIETKPSKKKNANVKKKLPENSIKSLDNCSKKIELNNGFTVETCVNVSPSLSEEIELGDSKKTNRSEKKMKSKQKMKLGEKDISESRRDILGAAETGSGKTLAFGIPILAGIMKLKEKHSAGVDIHELPYKKSSVKKKNIQIPVEKVEEPKISKKRKNTTEEISDEDGYSSSSSIGCVKVIDDIEMPLHTVHKTEKPLYALVMTPTRELAIQISRHLIAAAKYTGIKIATLVGGMAHVKQERILSRGPEIVVATPGRLWELIQQGQKHLQQLENIKFLAIDETDRMVERNHFEELNPLLEKLNSDETRKSSRQNFVFSATLTLVHDLPTHLKVKKVTKRGKILNKKIEKMTPQQKIKKLVDMIGMTDPKVVDITLENSGTAESLTECRITCALDQKDHYLYYVLKWHPGRTIVFCNSIGSVKRLAQLFSLLKCRPLPLHASMPQRQRLKNLERFRDDPHGVLIATDVAARGLDIPDVDHVIHYQVPRTAEMKQRVVWPDTGCRIFGELRGRISGYRISGYRIFGPLSRYMTRSVLFEYSGRTARASKEGLTILMLEPGEAYLYMKLCRTLNKKSELPMFPVPDHVLSSMREVVSLAREVDKLQLQHRRTAQEQGWLDKAAQDMDLLVDEDFLPRKTKDDAVGKKLQLKKKQLDTLLAKPIFPRGFSFKYPTLNDPDALLPKTEENALQVMKKALQSGELKKQKRKSKNAPLLSLERQIKRKKST</sequence>
<dbReference type="Pfam" id="PF00270">
    <property type="entry name" value="DEAD"/>
    <property type="match status" value="1"/>
</dbReference>
<dbReference type="SUPFAM" id="SSF52540">
    <property type="entry name" value="P-loop containing nucleoside triphosphate hydrolases"/>
    <property type="match status" value="1"/>
</dbReference>
<dbReference type="EC" id="3.6.4.13" evidence="5"/>
<dbReference type="InterPro" id="IPR014001">
    <property type="entry name" value="Helicase_ATP-bd"/>
</dbReference>
<dbReference type="GO" id="GO:0003723">
    <property type="term" value="F:RNA binding"/>
    <property type="evidence" value="ECO:0007669"/>
    <property type="project" value="UniProtKB-UniRule"/>
</dbReference>
<keyword evidence="10" id="KW-1185">Reference proteome</keyword>
<dbReference type="Proteomes" id="UP000299102">
    <property type="component" value="Unassembled WGS sequence"/>
</dbReference>
<feature type="domain" description="Helicase ATP-binding" evidence="7">
    <location>
        <begin position="123"/>
        <end position="381"/>
    </location>
</feature>
<dbReference type="InterPro" id="IPR001650">
    <property type="entry name" value="Helicase_C-like"/>
</dbReference>
<dbReference type="OrthoDB" id="4310724at2759"/>
<evidence type="ECO:0000256" key="1">
    <source>
        <dbReference type="ARBA" id="ARBA00022741"/>
    </source>
</evidence>
<dbReference type="CDD" id="cd17946">
    <property type="entry name" value="DEADc_DDX24"/>
    <property type="match status" value="1"/>
</dbReference>
<dbReference type="AlphaFoldDB" id="A0A4C1XYM6"/>
<dbReference type="PROSITE" id="PS51192">
    <property type="entry name" value="HELICASE_ATP_BIND_1"/>
    <property type="match status" value="1"/>
</dbReference>
<dbReference type="PROSITE" id="PS51194">
    <property type="entry name" value="HELICASE_CTER"/>
    <property type="match status" value="1"/>
</dbReference>
<dbReference type="SMART" id="SM00487">
    <property type="entry name" value="DEXDc"/>
    <property type="match status" value="1"/>
</dbReference>
<dbReference type="GO" id="GO:0003724">
    <property type="term" value="F:RNA helicase activity"/>
    <property type="evidence" value="ECO:0007669"/>
    <property type="project" value="UniProtKB-EC"/>
</dbReference>
<comment type="caution">
    <text evidence="9">The sequence shown here is derived from an EMBL/GenBank/DDBJ whole genome shotgun (WGS) entry which is preliminary data.</text>
</comment>
<comment type="function">
    <text evidence="5">RNA helicase.</text>
</comment>
<evidence type="ECO:0000259" key="7">
    <source>
        <dbReference type="PROSITE" id="PS51192"/>
    </source>
</evidence>